<organism evidence="1 2">
    <name type="scientific">Botryobasidium botryosum (strain FD-172 SS1)</name>
    <dbReference type="NCBI Taxonomy" id="930990"/>
    <lineage>
        <taxon>Eukaryota</taxon>
        <taxon>Fungi</taxon>
        <taxon>Dikarya</taxon>
        <taxon>Basidiomycota</taxon>
        <taxon>Agaricomycotina</taxon>
        <taxon>Agaricomycetes</taxon>
        <taxon>Cantharellales</taxon>
        <taxon>Botryobasidiaceae</taxon>
        <taxon>Botryobasidium</taxon>
    </lineage>
</organism>
<evidence type="ECO:0000313" key="1">
    <source>
        <dbReference type="EMBL" id="KDQ13949.1"/>
    </source>
</evidence>
<evidence type="ECO:0000313" key="2">
    <source>
        <dbReference type="Proteomes" id="UP000027195"/>
    </source>
</evidence>
<name>A0A067MEI9_BOTB1</name>
<keyword evidence="2" id="KW-1185">Reference proteome</keyword>
<dbReference type="HOGENOM" id="CLU_2440546_0_0_1"/>
<dbReference type="AlphaFoldDB" id="A0A067MEI9"/>
<sequence length="90" mass="10198">MHMGRDLLPPKSMRSWSFISDLAELMLSGLKWKKSLGLSLSTTSRGMLMGLSRLSWKIYLTIDGLAPVQEFSMSSHYHFSYYATTSNVSM</sequence>
<reference evidence="2" key="1">
    <citation type="journal article" date="2014" name="Proc. Natl. Acad. Sci. U.S.A.">
        <title>Extensive sampling of basidiomycete genomes demonstrates inadequacy of the white-rot/brown-rot paradigm for wood decay fungi.</title>
        <authorList>
            <person name="Riley R."/>
            <person name="Salamov A.A."/>
            <person name="Brown D.W."/>
            <person name="Nagy L.G."/>
            <person name="Floudas D."/>
            <person name="Held B.W."/>
            <person name="Levasseur A."/>
            <person name="Lombard V."/>
            <person name="Morin E."/>
            <person name="Otillar R."/>
            <person name="Lindquist E.A."/>
            <person name="Sun H."/>
            <person name="LaButti K.M."/>
            <person name="Schmutz J."/>
            <person name="Jabbour D."/>
            <person name="Luo H."/>
            <person name="Baker S.E."/>
            <person name="Pisabarro A.G."/>
            <person name="Walton J.D."/>
            <person name="Blanchette R.A."/>
            <person name="Henrissat B."/>
            <person name="Martin F."/>
            <person name="Cullen D."/>
            <person name="Hibbett D.S."/>
            <person name="Grigoriev I.V."/>
        </authorList>
    </citation>
    <scope>NUCLEOTIDE SEQUENCE [LARGE SCALE GENOMIC DNA]</scope>
    <source>
        <strain evidence="2">FD-172 SS1</strain>
    </source>
</reference>
<dbReference type="InParanoid" id="A0A067MEI9"/>
<dbReference type="EMBL" id="KL198040">
    <property type="protein sequence ID" value="KDQ13949.1"/>
    <property type="molecule type" value="Genomic_DNA"/>
</dbReference>
<gene>
    <name evidence="1" type="ORF">BOTBODRAFT_355594</name>
</gene>
<protein>
    <submittedName>
        <fullName evidence="1">Uncharacterized protein</fullName>
    </submittedName>
</protein>
<accession>A0A067MEI9</accession>
<dbReference type="Proteomes" id="UP000027195">
    <property type="component" value="Unassembled WGS sequence"/>
</dbReference>
<proteinExistence type="predicted"/>